<dbReference type="Proteomes" id="UP000243579">
    <property type="component" value="Unassembled WGS sequence"/>
</dbReference>
<accession>A0A0A7CPM0</accession>
<organism evidence="2">
    <name type="scientific">Achlya hypogyna</name>
    <name type="common">Oomycete</name>
    <name type="synonym">Protoachlya hypogyna</name>
    <dbReference type="NCBI Taxonomy" id="1202772"/>
    <lineage>
        <taxon>Eukaryota</taxon>
        <taxon>Sar</taxon>
        <taxon>Stramenopiles</taxon>
        <taxon>Oomycota</taxon>
        <taxon>Saprolegniomycetes</taxon>
        <taxon>Saprolegniales</taxon>
        <taxon>Achlyaceae</taxon>
        <taxon>Achlya</taxon>
    </lineage>
</organism>
<evidence type="ECO:0000313" key="4">
    <source>
        <dbReference type="Proteomes" id="UP000243579"/>
    </source>
</evidence>
<dbReference type="Pfam" id="PF19648">
    <property type="entry name" value="DUF6151"/>
    <property type="match status" value="1"/>
</dbReference>
<protein>
    <submittedName>
        <fullName evidence="2">Secreted protein</fullName>
    </submittedName>
</protein>
<dbReference type="SUPFAM" id="SSF51316">
    <property type="entry name" value="Mss4-like"/>
    <property type="match status" value="1"/>
</dbReference>
<feature type="non-terminal residue" evidence="2">
    <location>
        <position position="114"/>
    </location>
</feature>
<dbReference type="EMBL" id="JNBR01002250">
    <property type="protein sequence ID" value="OQR83245.1"/>
    <property type="molecule type" value="Genomic_DNA"/>
</dbReference>
<evidence type="ECO:0000313" key="3">
    <source>
        <dbReference type="EMBL" id="OQR83245.1"/>
    </source>
</evidence>
<sequence>MLVELLTASALGLVIASSVLYKMTKSPPFRASIACTCGQVQGYVDSPSATRMVCYCDDCQAYAHKVSKGATLPLDACGGTDLLLIFPADVTFGQGQELLRIGLLKATTKTLRIF</sequence>
<dbReference type="EMBL" id="KM038949">
    <property type="protein sequence ID" value="AIG56410.1"/>
    <property type="molecule type" value="Genomic_DNA"/>
</dbReference>
<feature type="chain" id="PRO_5002037166" evidence="1">
    <location>
        <begin position="17"/>
        <end position="114"/>
    </location>
</feature>
<keyword evidence="1" id="KW-0732">Signal</keyword>
<feature type="signal peptide" evidence="1">
    <location>
        <begin position="1"/>
        <end position="16"/>
    </location>
</feature>
<dbReference type="InterPro" id="IPR046149">
    <property type="entry name" value="DUF6151"/>
</dbReference>
<proteinExistence type="predicted"/>
<name>A0A0A7CPM0_ACHHY</name>
<dbReference type="OrthoDB" id="63441at2759"/>
<gene>
    <name evidence="3" type="ORF">ACHHYP_14932</name>
</gene>
<keyword evidence="4" id="KW-1185">Reference proteome</keyword>
<evidence type="ECO:0000313" key="2">
    <source>
        <dbReference type="EMBL" id="AIG56410.1"/>
    </source>
</evidence>
<evidence type="ECO:0000256" key="1">
    <source>
        <dbReference type="SAM" id="SignalP"/>
    </source>
</evidence>
<reference evidence="2 4" key="1">
    <citation type="journal article" date="2014" name="Genome Biol. Evol.">
        <title>The secreted proteins of Achlya hypogyna and Thraustotheca clavata identify the ancestral oomycete secretome and reveal gene acquisitions by horizontal gene transfer.</title>
        <authorList>
            <person name="Misner I."/>
            <person name="Blouin N."/>
            <person name="Leonard G."/>
            <person name="Richards T.A."/>
            <person name="Lane C.E."/>
        </authorList>
    </citation>
    <scope>NUCLEOTIDE SEQUENCE</scope>
    <source>
        <strain evidence="2 4">ATCC 48635</strain>
    </source>
</reference>
<dbReference type="AlphaFoldDB" id="A0A0A7CPM0"/>
<dbReference type="InterPro" id="IPR011057">
    <property type="entry name" value="Mss4-like_sf"/>
</dbReference>